<dbReference type="NCBIfam" id="TIGR00619">
    <property type="entry name" value="sbcd"/>
    <property type="match status" value="1"/>
</dbReference>
<protein>
    <recommendedName>
        <fullName evidence="3 8">Nuclease SbcCD subunit D</fullName>
    </recommendedName>
</protein>
<dbReference type="AlphaFoldDB" id="A0A147K989"/>
<reference evidence="11 12" key="1">
    <citation type="journal article" date="2016" name="Front. Microbiol.">
        <title>Microevolution Analysis of Bacillus coahuilensis Unveils Differences in Phosphorus Acquisition Strategies and Their Regulation.</title>
        <authorList>
            <person name="Gomez-Lunar Z."/>
            <person name="Hernandez-Gonzalez I."/>
            <person name="Rodriguez-Torres M.D."/>
            <person name="Souza V."/>
            <person name="Olmedo-Alvarez G."/>
        </authorList>
    </citation>
    <scope>NUCLEOTIDE SEQUENCE [LARGE SCALE GENOMIC DNA]</scope>
    <source>
        <strain evidence="12">p1.1.43</strain>
    </source>
</reference>
<feature type="domain" description="Calcineurin-like phosphoesterase" evidence="9">
    <location>
        <begin position="1"/>
        <end position="213"/>
    </location>
</feature>
<evidence type="ECO:0000256" key="1">
    <source>
        <dbReference type="ARBA" id="ARBA00010555"/>
    </source>
</evidence>
<dbReference type="Gene3D" id="3.60.21.10">
    <property type="match status" value="1"/>
</dbReference>
<dbReference type="InterPro" id="IPR029052">
    <property type="entry name" value="Metallo-depent_PP-like"/>
</dbReference>
<sequence>MKIIHTADWHLGKLIHGLYMTEDQKIVLHQLVDLVEEEQPDAVIVAGDLYDRSVPPTAAVDLLDEIFYKINVELQTPIVAISGNHDSAERLHFGSSWYKKNHLYLQGKLNPSFEPIRIKGVNFYTIPYAEPGLVRQLLQDESISTHHDAMKAISGRIEEKMNRNEPNVLIGHHFVLGGKETDSERVLSVGGSSCVGQEVFAPFTYTALGHLHSPDAIKHPSIKYSGSLLKYSFSEASQRKSVSIVTIEKGSISIEERELKPLKDMRVIEGFLEQLLEPSFYQSQQVEDYLKISLLDEGAIIDPINQLRKVYPNVLHLERRIDRLDIKRNNEVGTLKNKKKTELDLFEEFYSSMTSSEFTTEKREYIQHIMNQVKLGAEE</sequence>
<dbReference type="Pfam" id="PF00149">
    <property type="entry name" value="Metallophos"/>
    <property type="match status" value="1"/>
</dbReference>
<evidence type="ECO:0000256" key="3">
    <source>
        <dbReference type="ARBA" id="ARBA00013365"/>
    </source>
</evidence>
<dbReference type="InterPro" id="IPR004843">
    <property type="entry name" value="Calcineurin-like_PHP"/>
</dbReference>
<accession>A0A147K989</accession>
<dbReference type="InterPro" id="IPR004593">
    <property type="entry name" value="SbcD"/>
</dbReference>
<dbReference type="GO" id="GO:0006310">
    <property type="term" value="P:DNA recombination"/>
    <property type="evidence" value="ECO:0007669"/>
    <property type="project" value="UniProtKB-KW"/>
</dbReference>
<name>A0A147K989_9BACI</name>
<evidence type="ECO:0000313" key="12">
    <source>
        <dbReference type="Proteomes" id="UP000074108"/>
    </source>
</evidence>
<keyword evidence="8" id="KW-0255">Endonuclease</keyword>
<evidence type="ECO:0000256" key="5">
    <source>
        <dbReference type="ARBA" id="ARBA00022801"/>
    </source>
</evidence>
<dbReference type="RefSeq" id="WP_059350876.1">
    <property type="nucleotide sequence ID" value="NZ_LDYG01000026.1"/>
</dbReference>
<keyword evidence="6 8" id="KW-0269">Exonuclease</keyword>
<keyword evidence="7 8" id="KW-0233">DNA recombination</keyword>
<dbReference type="PANTHER" id="PTHR30337">
    <property type="entry name" value="COMPONENT OF ATP-DEPENDENT DSDNA EXONUCLEASE"/>
    <property type="match status" value="1"/>
</dbReference>
<dbReference type="GO" id="GO:0006260">
    <property type="term" value="P:DNA replication"/>
    <property type="evidence" value="ECO:0007669"/>
    <property type="project" value="UniProtKB-KW"/>
</dbReference>
<comment type="subunit">
    <text evidence="2 8">Heterodimer of SbcC and SbcD.</text>
</comment>
<comment type="similarity">
    <text evidence="1 8">Belongs to the SbcD family.</text>
</comment>
<keyword evidence="4 8" id="KW-0540">Nuclease</keyword>
<dbReference type="Pfam" id="PF12320">
    <property type="entry name" value="SbcD_C"/>
    <property type="match status" value="1"/>
</dbReference>
<evidence type="ECO:0000259" key="10">
    <source>
        <dbReference type="Pfam" id="PF12320"/>
    </source>
</evidence>
<dbReference type="STRING" id="1150625.Q75_07045"/>
<comment type="caution">
    <text evidence="11">The sequence shown here is derived from an EMBL/GenBank/DDBJ whole genome shotgun (WGS) entry which is preliminary data.</text>
</comment>
<dbReference type="EMBL" id="LDYG01000026">
    <property type="protein sequence ID" value="KUP06835.1"/>
    <property type="molecule type" value="Genomic_DNA"/>
</dbReference>
<dbReference type="PANTHER" id="PTHR30337:SF0">
    <property type="entry name" value="NUCLEASE SBCCD SUBUNIT D"/>
    <property type="match status" value="1"/>
</dbReference>
<evidence type="ECO:0000313" key="11">
    <source>
        <dbReference type="EMBL" id="KUP06835.1"/>
    </source>
</evidence>
<evidence type="ECO:0000256" key="6">
    <source>
        <dbReference type="ARBA" id="ARBA00022839"/>
    </source>
</evidence>
<evidence type="ECO:0000259" key="9">
    <source>
        <dbReference type="Pfam" id="PF00149"/>
    </source>
</evidence>
<dbReference type="Proteomes" id="UP000074108">
    <property type="component" value="Unassembled WGS sequence"/>
</dbReference>
<proteinExistence type="inferred from homology"/>
<comment type="function">
    <text evidence="8">SbcCD cleaves DNA hairpin structures. These structures can inhibit DNA replication and are intermediates in certain DNA recombination reactions. The complex acts as a 3'-&gt;5' double strand exonuclease that can open hairpins. It also has a 5' single-strand endonuclease activity.</text>
</comment>
<dbReference type="InterPro" id="IPR026843">
    <property type="entry name" value="SbcD_C"/>
</dbReference>
<evidence type="ECO:0000256" key="8">
    <source>
        <dbReference type="RuleBase" id="RU363069"/>
    </source>
</evidence>
<dbReference type="PATRIC" id="fig|1150625.3.peg.1477"/>
<dbReference type="SUPFAM" id="SSF56300">
    <property type="entry name" value="Metallo-dependent phosphatases"/>
    <property type="match status" value="1"/>
</dbReference>
<dbReference type="InterPro" id="IPR041796">
    <property type="entry name" value="Mre11_N"/>
</dbReference>
<feature type="domain" description="Nuclease SbcCD subunit D C-terminal" evidence="10">
    <location>
        <begin position="262"/>
        <end position="353"/>
    </location>
</feature>
<keyword evidence="8" id="KW-0235">DNA replication</keyword>
<keyword evidence="12" id="KW-1185">Reference proteome</keyword>
<dbReference type="CDD" id="cd00840">
    <property type="entry name" value="MPP_Mre11_N"/>
    <property type="match status" value="1"/>
</dbReference>
<gene>
    <name evidence="8" type="primary">sbcD</name>
    <name evidence="11" type="ORF">Q75_07045</name>
</gene>
<dbReference type="OrthoDB" id="9773856at2"/>
<keyword evidence="5 8" id="KW-0378">Hydrolase</keyword>
<evidence type="ECO:0000256" key="2">
    <source>
        <dbReference type="ARBA" id="ARBA00011322"/>
    </source>
</evidence>
<evidence type="ECO:0000256" key="7">
    <source>
        <dbReference type="ARBA" id="ARBA00023172"/>
    </source>
</evidence>
<organism evidence="11 12">
    <name type="scientific">Bacillus coahuilensis p1.1.43</name>
    <dbReference type="NCBI Taxonomy" id="1150625"/>
    <lineage>
        <taxon>Bacteria</taxon>
        <taxon>Bacillati</taxon>
        <taxon>Bacillota</taxon>
        <taxon>Bacilli</taxon>
        <taxon>Bacillales</taxon>
        <taxon>Bacillaceae</taxon>
        <taxon>Bacillus</taxon>
    </lineage>
</organism>
<dbReference type="InterPro" id="IPR050535">
    <property type="entry name" value="DNA_Repair-Maintenance_Comp"/>
</dbReference>
<dbReference type="GO" id="GO:0008408">
    <property type="term" value="F:3'-5' exonuclease activity"/>
    <property type="evidence" value="ECO:0007669"/>
    <property type="project" value="InterPro"/>
</dbReference>
<evidence type="ECO:0000256" key="4">
    <source>
        <dbReference type="ARBA" id="ARBA00022722"/>
    </source>
</evidence>
<dbReference type="GO" id="GO:0004519">
    <property type="term" value="F:endonuclease activity"/>
    <property type="evidence" value="ECO:0007669"/>
    <property type="project" value="UniProtKB-KW"/>
</dbReference>